<accession>A0ACC1S9J5</accession>
<dbReference type="EMBL" id="JANHOG010001573">
    <property type="protein sequence ID" value="KAJ3534921.1"/>
    <property type="molecule type" value="Genomic_DNA"/>
</dbReference>
<protein>
    <submittedName>
        <fullName evidence="1">Uncharacterized protein</fullName>
    </submittedName>
</protein>
<proteinExistence type="predicted"/>
<evidence type="ECO:0000313" key="1">
    <source>
        <dbReference type="EMBL" id="KAJ3534921.1"/>
    </source>
</evidence>
<keyword evidence="2" id="KW-1185">Reference proteome</keyword>
<dbReference type="Proteomes" id="UP001148662">
    <property type="component" value="Unassembled WGS sequence"/>
</dbReference>
<comment type="caution">
    <text evidence="1">The sequence shown here is derived from an EMBL/GenBank/DDBJ whole genome shotgun (WGS) entry which is preliminary data.</text>
</comment>
<sequence>MAKGKNLNPADAYRKAQRKKELKKACRAKARDFALVKKDTRELEEEIEKLEADQNGDKARLKELKDELEKITKKKEDYVAEHPEHRKLVFRARRAEGGKEQEQEAPKLQSRNLFNKHGLPRHPERSIYYDPVMNPYGVPPPGMPYAERRIALNPDEVDSAEEDDEDEDVVMPEGPPPDGNEDDSDDDIPMPEGPPPHKDGTRAWQQPPLPPSIPTQVPPLPPLPPGPPPTLPINVAMPPLPGGYPGMPPLPMNVVPPPMPSGLSAPMPPPPPGFPPLPSSAWFSWAHRASRVSGPLHPSLPARPSPATAVVGDASSSSAAVVSAEPQLRDFKKESTAFVPASLKRKKAATSGATRINAAPTVESGDEPVAEAAPRPDLLSTLRNQFGTKASAEESAKDKQTGTKAKDDYAKFLDEMGDILGPST</sequence>
<organism evidence="1 2">
    <name type="scientific">Phlebia brevispora</name>
    <dbReference type="NCBI Taxonomy" id="194682"/>
    <lineage>
        <taxon>Eukaryota</taxon>
        <taxon>Fungi</taxon>
        <taxon>Dikarya</taxon>
        <taxon>Basidiomycota</taxon>
        <taxon>Agaricomycotina</taxon>
        <taxon>Agaricomycetes</taxon>
        <taxon>Polyporales</taxon>
        <taxon>Meruliaceae</taxon>
        <taxon>Phlebia</taxon>
    </lineage>
</organism>
<name>A0ACC1S9J5_9APHY</name>
<reference evidence="1" key="1">
    <citation type="submission" date="2022-07" db="EMBL/GenBank/DDBJ databases">
        <title>Genome Sequence of Phlebia brevispora.</title>
        <authorList>
            <person name="Buettner E."/>
        </authorList>
    </citation>
    <scope>NUCLEOTIDE SEQUENCE</scope>
    <source>
        <strain evidence="1">MPL23</strain>
    </source>
</reference>
<evidence type="ECO:0000313" key="2">
    <source>
        <dbReference type="Proteomes" id="UP001148662"/>
    </source>
</evidence>
<gene>
    <name evidence="1" type="ORF">NM688_g7057</name>
</gene>